<dbReference type="AlphaFoldDB" id="A0A1W1CSR9"/>
<sequence length="64" mass="7757">MSINDLRDKYYDGEHLNEEELLAIQNFDKYRIDYLNSSKDEAEFDKRYLELQAKANLADYKEFL</sequence>
<dbReference type="EMBL" id="FPHJ01000064">
    <property type="protein sequence ID" value="SFV68920.1"/>
    <property type="molecule type" value="Genomic_DNA"/>
</dbReference>
<evidence type="ECO:0000313" key="1">
    <source>
        <dbReference type="EMBL" id="SFV68920.1"/>
    </source>
</evidence>
<gene>
    <name evidence="1" type="ORF">MNB_SUP05-5-923</name>
</gene>
<organism evidence="1">
    <name type="scientific">hydrothermal vent metagenome</name>
    <dbReference type="NCBI Taxonomy" id="652676"/>
    <lineage>
        <taxon>unclassified sequences</taxon>
        <taxon>metagenomes</taxon>
        <taxon>ecological metagenomes</taxon>
    </lineage>
</organism>
<name>A0A1W1CSR9_9ZZZZ</name>
<protein>
    <submittedName>
        <fullName evidence="1">Uncharacterized protein</fullName>
    </submittedName>
</protein>
<accession>A0A1W1CSR9</accession>
<proteinExistence type="predicted"/>
<reference evidence="1" key="1">
    <citation type="submission" date="2016-10" db="EMBL/GenBank/DDBJ databases">
        <authorList>
            <person name="de Groot N.N."/>
        </authorList>
    </citation>
    <scope>NUCLEOTIDE SEQUENCE</scope>
</reference>